<dbReference type="InterPro" id="IPR003598">
    <property type="entry name" value="Ig_sub2"/>
</dbReference>
<keyword evidence="1" id="KW-0812">Transmembrane</keyword>
<dbReference type="CDD" id="cd00063">
    <property type="entry name" value="FN3"/>
    <property type="match status" value="1"/>
</dbReference>
<gene>
    <name evidence="3" type="ORF">HPB51_000014</name>
</gene>
<dbReference type="InterPro" id="IPR013783">
    <property type="entry name" value="Ig-like_fold"/>
</dbReference>
<dbReference type="Gene3D" id="2.60.40.10">
    <property type="entry name" value="Immunoglobulins"/>
    <property type="match status" value="2"/>
</dbReference>
<evidence type="ECO:0000313" key="4">
    <source>
        <dbReference type="Proteomes" id="UP000821866"/>
    </source>
</evidence>
<sequence>MPHNIKENNDVYLECRADANPPVEEVAWQFDGDELQASENVIVSKNFLVIQRVQTYHSGLYSCSAENSEGRTQGETLQLRVQHAPLCKANQHVVYAASRHQEVEVHCEVEADPSNVTFEWRFNSTLQQRPLKSFTAQGTSSVARYIPHSHTEYGTLLCTASNRIGKQRQPCLFHVVQAATVSANFTADKPDFWVHDLLPGVEYFLVVSAVNERGRSPELTILPPIMPLVGKLTKSGSAAKIYSSALLVTVIAAVALLCILPLIVLGAVKLKGRRFFNKSPESKKDATDEDACPSTTVATPEEATQLQISSIYPKEDNQVWIVKKSTGL</sequence>
<dbReference type="PANTHER" id="PTHR23278:SF19">
    <property type="entry name" value="OBSCURIN"/>
    <property type="match status" value="1"/>
</dbReference>
<dbReference type="Proteomes" id="UP000821866">
    <property type="component" value="Chromosome 9"/>
</dbReference>
<accession>A0A9J6D3F3</accession>
<reference evidence="3" key="2">
    <citation type="submission" date="2021-09" db="EMBL/GenBank/DDBJ databases">
        <authorList>
            <person name="Jia N."/>
            <person name="Wang J."/>
            <person name="Shi W."/>
            <person name="Du L."/>
            <person name="Sun Y."/>
            <person name="Zhan W."/>
            <person name="Jiang J."/>
            <person name="Wang Q."/>
            <person name="Zhang B."/>
            <person name="Ji P."/>
            <person name="Sakyi L.B."/>
            <person name="Cui X."/>
            <person name="Yuan T."/>
            <person name="Jiang B."/>
            <person name="Yang W."/>
            <person name="Lam T.T.-Y."/>
            <person name="Chang Q."/>
            <person name="Ding S."/>
            <person name="Wang X."/>
            <person name="Zhu J."/>
            <person name="Ruan X."/>
            <person name="Zhao L."/>
            <person name="Wei J."/>
            <person name="Que T."/>
            <person name="Du C."/>
            <person name="Cheng J."/>
            <person name="Dai P."/>
            <person name="Han X."/>
            <person name="Huang E."/>
            <person name="Gao Y."/>
            <person name="Liu J."/>
            <person name="Shao H."/>
            <person name="Ye R."/>
            <person name="Li L."/>
            <person name="Wei W."/>
            <person name="Wang X."/>
            <person name="Wang C."/>
            <person name="Huo Q."/>
            <person name="Li W."/>
            <person name="Guo W."/>
            <person name="Chen H."/>
            <person name="Chen S."/>
            <person name="Zhou L."/>
            <person name="Zhou L."/>
            <person name="Ni X."/>
            <person name="Tian J."/>
            <person name="Zhou Y."/>
            <person name="Sheng Y."/>
            <person name="Liu T."/>
            <person name="Pan Y."/>
            <person name="Xia L."/>
            <person name="Li J."/>
            <person name="Zhao F."/>
            <person name="Cao W."/>
        </authorList>
    </citation>
    <scope>NUCLEOTIDE SEQUENCE</scope>
    <source>
        <strain evidence="3">Rmic-2018</strain>
        <tissue evidence="3">Larvae</tissue>
    </source>
</reference>
<feature type="transmembrane region" description="Helical" evidence="1">
    <location>
        <begin position="241"/>
        <end position="268"/>
    </location>
</feature>
<dbReference type="SMART" id="SM00409">
    <property type="entry name" value="IG"/>
    <property type="match status" value="2"/>
</dbReference>
<keyword evidence="1" id="KW-0472">Membrane</keyword>
<feature type="domain" description="Ig-like" evidence="2">
    <location>
        <begin position="1"/>
        <end position="78"/>
    </location>
</feature>
<dbReference type="AlphaFoldDB" id="A0A9J6D3F3"/>
<reference evidence="3" key="1">
    <citation type="journal article" date="2020" name="Cell">
        <title>Large-Scale Comparative Analyses of Tick Genomes Elucidate Their Genetic Diversity and Vector Capacities.</title>
        <authorList>
            <consortium name="Tick Genome and Microbiome Consortium (TIGMIC)"/>
            <person name="Jia N."/>
            <person name="Wang J."/>
            <person name="Shi W."/>
            <person name="Du L."/>
            <person name="Sun Y."/>
            <person name="Zhan W."/>
            <person name="Jiang J.F."/>
            <person name="Wang Q."/>
            <person name="Zhang B."/>
            <person name="Ji P."/>
            <person name="Bell-Sakyi L."/>
            <person name="Cui X.M."/>
            <person name="Yuan T.T."/>
            <person name="Jiang B.G."/>
            <person name="Yang W.F."/>
            <person name="Lam T.T."/>
            <person name="Chang Q.C."/>
            <person name="Ding S.J."/>
            <person name="Wang X.J."/>
            <person name="Zhu J.G."/>
            <person name="Ruan X.D."/>
            <person name="Zhao L."/>
            <person name="Wei J.T."/>
            <person name="Ye R.Z."/>
            <person name="Que T.C."/>
            <person name="Du C.H."/>
            <person name="Zhou Y.H."/>
            <person name="Cheng J.X."/>
            <person name="Dai P.F."/>
            <person name="Guo W.B."/>
            <person name="Han X.H."/>
            <person name="Huang E.J."/>
            <person name="Li L.F."/>
            <person name="Wei W."/>
            <person name="Gao Y.C."/>
            <person name="Liu J.Z."/>
            <person name="Shao H.Z."/>
            <person name="Wang X."/>
            <person name="Wang C.C."/>
            <person name="Yang T.C."/>
            <person name="Huo Q.B."/>
            <person name="Li W."/>
            <person name="Chen H.Y."/>
            <person name="Chen S.E."/>
            <person name="Zhou L.G."/>
            <person name="Ni X.B."/>
            <person name="Tian J.H."/>
            <person name="Sheng Y."/>
            <person name="Liu T."/>
            <person name="Pan Y.S."/>
            <person name="Xia L.Y."/>
            <person name="Li J."/>
            <person name="Zhao F."/>
            <person name="Cao W.C."/>
        </authorList>
    </citation>
    <scope>NUCLEOTIDE SEQUENCE</scope>
    <source>
        <strain evidence="3">Rmic-2018</strain>
    </source>
</reference>
<dbReference type="InterPro" id="IPR003961">
    <property type="entry name" value="FN3_dom"/>
</dbReference>
<dbReference type="EMBL" id="JABSTU010000011">
    <property type="protein sequence ID" value="KAH8008601.1"/>
    <property type="molecule type" value="Genomic_DNA"/>
</dbReference>
<organism evidence="3 4">
    <name type="scientific">Rhipicephalus microplus</name>
    <name type="common">Cattle tick</name>
    <name type="synonym">Boophilus microplus</name>
    <dbReference type="NCBI Taxonomy" id="6941"/>
    <lineage>
        <taxon>Eukaryota</taxon>
        <taxon>Metazoa</taxon>
        <taxon>Ecdysozoa</taxon>
        <taxon>Arthropoda</taxon>
        <taxon>Chelicerata</taxon>
        <taxon>Arachnida</taxon>
        <taxon>Acari</taxon>
        <taxon>Parasitiformes</taxon>
        <taxon>Ixodida</taxon>
        <taxon>Ixodoidea</taxon>
        <taxon>Ixodidae</taxon>
        <taxon>Rhipicephalinae</taxon>
        <taxon>Rhipicephalus</taxon>
        <taxon>Boophilus</taxon>
    </lineage>
</organism>
<dbReference type="PANTHER" id="PTHR23278">
    <property type="entry name" value="SIDESTEP PROTEIN"/>
    <property type="match status" value="1"/>
</dbReference>
<evidence type="ECO:0000313" key="3">
    <source>
        <dbReference type="EMBL" id="KAH8008601.1"/>
    </source>
</evidence>
<proteinExistence type="predicted"/>
<evidence type="ECO:0000256" key="1">
    <source>
        <dbReference type="SAM" id="Phobius"/>
    </source>
</evidence>
<dbReference type="InterPro" id="IPR007110">
    <property type="entry name" value="Ig-like_dom"/>
</dbReference>
<dbReference type="VEuPathDB" id="VectorBase:LOC119177828"/>
<name>A0A9J6D3F3_RHIMP</name>
<dbReference type="PROSITE" id="PS50835">
    <property type="entry name" value="IG_LIKE"/>
    <property type="match status" value="1"/>
</dbReference>
<evidence type="ECO:0000259" key="2">
    <source>
        <dbReference type="PROSITE" id="PS50835"/>
    </source>
</evidence>
<protein>
    <recommendedName>
        <fullName evidence="2">Ig-like domain-containing protein</fullName>
    </recommendedName>
</protein>
<keyword evidence="1" id="KW-1133">Transmembrane helix</keyword>
<dbReference type="SMART" id="SM00408">
    <property type="entry name" value="IGc2"/>
    <property type="match status" value="1"/>
</dbReference>
<dbReference type="InterPro" id="IPR036116">
    <property type="entry name" value="FN3_sf"/>
</dbReference>
<dbReference type="InterPro" id="IPR036179">
    <property type="entry name" value="Ig-like_dom_sf"/>
</dbReference>
<keyword evidence="4" id="KW-1185">Reference proteome</keyword>
<dbReference type="SUPFAM" id="SSF48726">
    <property type="entry name" value="Immunoglobulin"/>
    <property type="match status" value="2"/>
</dbReference>
<dbReference type="InterPro" id="IPR003599">
    <property type="entry name" value="Ig_sub"/>
</dbReference>
<dbReference type="Pfam" id="PF13927">
    <property type="entry name" value="Ig_3"/>
    <property type="match status" value="1"/>
</dbReference>
<dbReference type="SUPFAM" id="SSF49265">
    <property type="entry name" value="Fibronectin type III"/>
    <property type="match status" value="1"/>
</dbReference>
<comment type="caution">
    <text evidence="3">The sequence shown here is derived from an EMBL/GenBank/DDBJ whole genome shotgun (WGS) entry which is preliminary data.</text>
</comment>